<keyword evidence="3" id="KW-1185">Reference proteome</keyword>
<comment type="caution">
    <text evidence="2">The sequence shown here is derived from an EMBL/GenBank/DDBJ whole genome shotgun (WGS) entry which is preliminary data.</text>
</comment>
<protein>
    <submittedName>
        <fullName evidence="2">Uncharacterized protein</fullName>
    </submittedName>
</protein>
<feature type="signal peptide" evidence="1">
    <location>
        <begin position="1"/>
        <end position="19"/>
    </location>
</feature>
<keyword evidence="1" id="KW-0732">Signal</keyword>
<accession>A0ABQ8GPX5</accession>
<evidence type="ECO:0000313" key="3">
    <source>
        <dbReference type="Proteomes" id="UP000774617"/>
    </source>
</evidence>
<dbReference type="Proteomes" id="UP000774617">
    <property type="component" value="Unassembled WGS sequence"/>
</dbReference>
<name>A0ABQ8GPX5_9PEZI</name>
<proteinExistence type="predicted"/>
<evidence type="ECO:0000313" key="2">
    <source>
        <dbReference type="EMBL" id="KAH7062245.1"/>
    </source>
</evidence>
<evidence type="ECO:0000256" key="1">
    <source>
        <dbReference type="SAM" id="SignalP"/>
    </source>
</evidence>
<dbReference type="EMBL" id="JAGTJR010000003">
    <property type="protein sequence ID" value="KAH7062245.1"/>
    <property type="molecule type" value="Genomic_DNA"/>
</dbReference>
<reference evidence="2 3" key="1">
    <citation type="journal article" date="2021" name="Nat. Commun.">
        <title>Genetic determinants of endophytism in the Arabidopsis root mycobiome.</title>
        <authorList>
            <person name="Mesny F."/>
            <person name="Miyauchi S."/>
            <person name="Thiergart T."/>
            <person name="Pickel B."/>
            <person name="Atanasova L."/>
            <person name="Karlsson M."/>
            <person name="Huettel B."/>
            <person name="Barry K.W."/>
            <person name="Haridas S."/>
            <person name="Chen C."/>
            <person name="Bauer D."/>
            <person name="Andreopoulos W."/>
            <person name="Pangilinan J."/>
            <person name="LaButti K."/>
            <person name="Riley R."/>
            <person name="Lipzen A."/>
            <person name="Clum A."/>
            <person name="Drula E."/>
            <person name="Henrissat B."/>
            <person name="Kohler A."/>
            <person name="Grigoriev I.V."/>
            <person name="Martin F.M."/>
            <person name="Hacquard S."/>
        </authorList>
    </citation>
    <scope>NUCLEOTIDE SEQUENCE [LARGE SCALE GENOMIC DNA]</scope>
    <source>
        <strain evidence="2 3">MPI-SDFR-AT-0080</strain>
    </source>
</reference>
<dbReference type="Gene3D" id="3.40.50.1820">
    <property type="entry name" value="alpha/beta hydrolase"/>
    <property type="match status" value="1"/>
</dbReference>
<sequence length="137" mass="15103">MLCTSVKWWLALLLPITIAQEKALPGPQCEGFASSYKLSAEQISTADTSDIIAKNVEIALNFERSNWATDSITIDHVYRIPRNWSSDIPAGTLLSVENVTNSSLYTLPPAVSLSRITYQTTTLNDTNIPASAYILWP</sequence>
<gene>
    <name evidence="2" type="ORF">B0J12DRAFT_735806</name>
</gene>
<feature type="chain" id="PRO_5046224778" evidence="1">
    <location>
        <begin position="20"/>
        <end position="137"/>
    </location>
</feature>
<dbReference type="InterPro" id="IPR029058">
    <property type="entry name" value="AB_hydrolase_fold"/>
</dbReference>
<organism evidence="2 3">
    <name type="scientific">Macrophomina phaseolina</name>
    <dbReference type="NCBI Taxonomy" id="35725"/>
    <lineage>
        <taxon>Eukaryota</taxon>
        <taxon>Fungi</taxon>
        <taxon>Dikarya</taxon>
        <taxon>Ascomycota</taxon>
        <taxon>Pezizomycotina</taxon>
        <taxon>Dothideomycetes</taxon>
        <taxon>Dothideomycetes incertae sedis</taxon>
        <taxon>Botryosphaeriales</taxon>
        <taxon>Botryosphaeriaceae</taxon>
        <taxon>Macrophomina</taxon>
    </lineage>
</organism>